<evidence type="ECO:0000313" key="1">
    <source>
        <dbReference type="EMBL" id="MFA4804573.1"/>
    </source>
</evidence>
<keyword evidence="2" id="KW-1185">Reference proteome</keyword>
<comment type="caution">
    <text evidence="1">The sequence shown here is derived from an EMBL/GenBank/DDBJ whole genome shotgun (WGS) entry which is preliminary data.</text>
</comment>
<accession>A0ABV4T6K3</accession>
<dbReference type="EMBL" id="JARRIG010000004">
    <property type="protein sequence ID" value="MFA4804573.1"/>
    <property type="molecule type" value="Genomic_DNA"/>
</dbReference>
<protein>
    <submittedName>
        <fullName evidence="1">Uncharacterized protein</fullName>
    </submittedName>
</protein>
<dbReference type="RefSeq" id="WP_161937372.1">
    <property type="nucleotide sequence ID" value="NZ_CP010835.1"/>
</dbReference>
<dbReference type="Proteomes" id="UP001571980">
    <property type="component" value="Unassembled WGS sequence"/>
</dbReference>
<reference evidence="1 2" key="1">
    <citation type="submission" date="2023-03" db="EMBL/GenBank/DDBJ databases">
        <title>Speciation in Pyrococcus: adaptation to high temperature as a mechanism.</title>
        <authorList>
            <person name="Gu J."/>
        </authorList>
    </citation>
    <scope>NUCLEOTIDE SEQUENCE [LARGE SCALE GENOMIC DNA]</scope>
    <source>
        <strain evidence="1 2">LMOA34</strain>
    </source>
</reference>
<proteinExistence type="predicted"/>
<organism evidence="1 2">
    <name type="scientific">Pyrococcus kukulkanii</name>
    <dbReference type="NCBI Taxonomy" id="1609559"/>
    <lineage>
        <taxon>Archaea</taxon>
        <taxon>Methanobacteriati</taxon>
        <taxon>Methanobacteriota</taxon>
        <taxon>Thermococci</taxon>
        <taxon>Thermococcales</taxon>
        <taxon>Thermococcaceae</taxon>
        <taxon>Pyrococcus</taxon>
    </lineage>
</organism>
<dbReference type="GeneID" id="43759750"/>
<sequence>MIDVRRRTFTETVKATVSLHFLIDIAETTGKGSGHEILLRKFLGGDIDG</sequence>
<evidence type="ECO:0000313" key="2">
    <source>
        <dbReference type="Proteomes" id="UP001571980"/>
    </source>
</evidence>
<gene>
    <name evidence="1" type="ORF">P8X34_07475</name>
</gene>
<name>A0ABV4T6K3_9EURY</name>